<sequence length="202" mass="22092">MCTGGWSASPCRICAIKKAACADNIPGRSLAEPAEVTTFYVLEHPSSTVADVIQAVREAGDKFRRDGAILVKAGSASFSMPRKLGRFVQHGGQIQAWPGEQELGEGGFWSSQDKKFCFTSALLRCLPTTLRTLYEPELDIMTNAEHTLLLRGREGTLLDTEGAKLPVVGFLDVVEPEHFVDIELPPRCKPQQQPGSFSLEPF</sequence>
<comment type="caution">
    <text evidence="1">The sequence shown here is derived from an EMBL/GenBank/DDBJ whole genome shotgun (WGS) entry which is preliminary data.</text>
</comment>
<gene>
    <name evidence="1" type="ORF">WJX72_000697</name>
</gene>
<name>A0AAW1Q2F2_9CHLO</name>
<proteinExistence type="predicted"/>
<reference evidence="1 2" key="1">
    <citation type="journal article" date="2024" name="Nat. Commun.">
        <title>Phylogenomics reveals the evolutionary origins of lichenization in chlorophyte algae.</title>
        <authorList>
            <person name="Puginier C."/>
            <person name="Libourel C."/>
            <person name="Otte J."/>
            <person name="Skaloud P."/>
            <person name="Haon M."/>
            <person name="Grisel S."/>
            <person name="Petersen M."/>
            <person name="Berrin J.G."/>
            <person name="Delaux P.M."/>
            <person name="Dal Grande F."/>
            <person name="Keller J."/>
        </authorList>
    </citation>
    <scope>NUCLEOTIDE SEQUENCE [LARGE SCALE GENOMIC DNA]</scope>
    <source>
        <strain evidence="1 2">SAG 2043</strain>
    </source>
</reference>
<evidence type="ECO:0000313" key="1">
    <source>
        <dbReference type="EMBL" id="KAK9815252.1"/>
    </source>
</evidence>
<keyword evidence="2" id="KW-1185">Reference proteome</keyword>
<evidence type="ECO:0000313" key="2">
    <source>
        <dbReference type="Proteomes" id="UP001489004"/>
    </source>
</evidence>
<organism evidence="1 2">
    <name type="scientific">[Myrmecia] bisecta</name>
    <dbReference type="NCBI Taxonomy" id="41462"/>
    <lineage>
        <taxon>Eukaryota</taxon>
        <taxon>Viridiplantae</taxon>
        <taxon>Chlorophyta</taxon>
        <taxon>core chlorophytes</taxon>
        <taxon>Trebouxiophyceae</taxon>
        <taxon>Trebouxiales</taxon>
        <taxon>Trebouxiaceae</taxon>
        <taxon>Myrmecia</taxon>
    </lineage>
</organism>
<dbReference type="EMBL" id="JALJOR010000006">
    <property type="protein sequence ID" value="KAK9815252.1"/>
    <property type="molecule type" value="Genomic_DNA"/>
</dbReference>
<dbReference type="Proteomes" id="UP001489004">
    <property type="component" value="Unassembled WGS sequence"/>
</dbReference>
<accession>A0AAW1Q2F2</accession>
<protein>
    <submittedName>
        <fullName evidence="1">Uncharacterized protein</fullName>
    </submittedName>
</protein>
<dbReference type="AlphaFoldDB" id="A0AAW1Q2F2"/>